<dbReference type="Proteomes" id="UP000192582">
    <property type="component" value="Unassembled WGS sequence"/>
</dbReference>
<reference evidence="1 2" key="1">
    <citation type="submission" date="2017-04" db="EMBL/GenBank/DDBJ databases">
        <authorList>
            <person name="Afonso C.L."/>
            <person name="Miller P.J."/>
            <person name="Scott M.A."/>
            <person name="Spackman E."/>
            <person name="Goraichik I."/>
            <person name="Dimitrov K.M."/>
            <person name="Suarez D.L."/>
            <person name="Swayne D.E."/>
        </authorList>
    </citation>
    <scope>NUCLEOTIDE SEQUENCE [LARGE SCALE GENOMIC DNA]</scope>
    <source>
        <strain evidence="1 2">KR-140</strain>
    </source>
</reference>
<dbReference type="AlphaFoldDB" id="A0A1W1UXT6"/>
<evidence type="ECO:0000313" key="2">
    <source>
        <dbReference type="Proteomes" id="UP000192582"/>
    </source>
</evidence>
<dbReference type="STRING" id="695939.SAMN00790413_03576"/>
<evidence type="ECO:0000313" key="1">
    <source>
        <dbReference type="EMBL" id="SMB85869.1"/>
    </source>
</evidence>
<accession>A0A1W1UXT6</accession>
<name>A0A1W1UXT6_9DEIO</name>
<proteinExistence type="predicted"/>
<keyword evidence="2" id="KW-1185">Reference proteome</keyword>
<gene>
    <name evidence="1" type="ORF">SAMN00790413_03576</name>
</gene>
<organism evidence="1 2">
    <name type="scientific">Deinococcus hopiensis KR-140</name>
    <dbReference type="NCBI Taxonomy" id="695939"/>
    <lineage>
        <taxon>Bacteria</taxon>
        <taxon>Thermotogati</taxon>
        <taxon>Deinococcota</taxon>
        <taxon>Deinococci</taxon>
        <taxon>Deinococcales</taxon>
        <taxon>Deinococcaceae</taxon>
        <taxon>Deinococcus</taxon>
    </lineage>
</organism>
<sequence>MADEGKICWVEAGRELVGVVDVHVIHLLTLESVRGGRLRMAMCEDTLYISARVAGVEITDADRRAARDLGYYGPLPIHAPE</sequence>
<protein>
    <submittedName>
        <fullName evidence="1">Uncharacterized protein</fullName>
    </submittedName>
</protein>
<dbReference type="EMBL" id="FWWU01000008">
    <property type="protein sequence ID" value="SMB85869.1"/>
    <property type="molecule type" value="Genomic_DNA"/>
</dbReference>